<evidence type="ECO:0000256" key="1">
    <source>
        <dbReference type="SAM" id="MobiDB-lite"/>
    </source>
</evidence>
<accession>A0ABV9E966</accession>
<dbReference type="RefSeq" id="WP_262842576.1">
    <property type="nucleotide sequence ID" value="NZ_JANZYP010000012.1"/>
</dbReference>
<keyword evidence="4" id="KW-1185">Reference proteome</keyword>
<evidence type="ECO:0000313" key="4">
    <source>
        <dbReference type="Proteomes" id="UP001595891"/>
    </source>
</evidence>
<organism evidence="3 4">
    <name type="scientific">Sphaerisporangium corydalis</name>
    <dbReference type="NCBI Taxonomy" id="1441875"/>
    <lineage>
        <taxon>Bacteria</taxon>
        <taxon>Bacillati</taxon>
        <taxon>Actinomycetota</taxon>
        <taxon>Actinomycetes</taxon>
        <taxon>Streptosporangiales</taxon>
        <taxon>Streptosporangiaceae</taxon>
        <taxon>Sphaerisporangium</taxon>
    </lineage>
</organism>
<feature type="region of interest" description="Disordered" evidence="1">
    <location>
        <begin position="593"/>
        <end position="620"/>
    </location>
</feature>
<gene>
    <name evidence="3" type="ORF">ACFO8L_04795</name>
</gene>
<proteinExistence type="predicted"/>
<dbReference type="EMBL" id="JBHSFN010000002">
    <property type="protein sequence ID" value="MFC4585373.1"/>
    <property type="molecule type" value="Genomic_DNA"/>
</dbReference>
<protein>
    <submittedName>
        <fullName evidence="3">DUF6493 family protein</fullName>
    </submittedName>
</protein>
<evidence type="ECO:0000259" key="2">
    <source>
        <dbReference type="Pfam" id="PF25148"/>
    </source>
</evidence>
<dbReference type="Proteomes" id="UP001595891">
    <property type="component" value="Unassembled WGS sequence"/>
</dbReference>
<reference evidence="4" key="1">
    <citation type="journal article" date="2019" name="Int. J. Syst. Evol. Microbiol.">
        <title>The Global Catalogue of Microorganisms (GCM) 10K type strain sequencing project: providing services to taxonomists for standard genome sequencing and annotation.</title>
        <authorList>
            <consortium name="The Broad Institute Genomics Platform"/>
            <consortium name="The Broad Institute Genome Sequencing Center for Infectious Disease"/>
            <person name="Wu L."/>
            <person name="Ma J."/>
        </authorList>
    </citation>
    <scope>NUCLEOTIDE SEQUENCE [LARGE SCALE GENOMIC DNA]</scope>
    <source>
        <strain evidence="4">CCUG 49560</strain>
    </source>
</reference>
<dbReference type="Pfam" id="PF25148">
    <property type="entry name" value="DUF7824"/>
    <property type="match status" value="1"/>
</dbReference>
<feature type="domain" description="DUF7824" evidence="2">
    <location>
        <begin position="682"/>
        <end position="766"/>
    </location>
</feature>
<comment type="caution">
    <text evidence="3">The sequence shown here is derived from an EMBL/GenBank/DDBJ whole genome shotgun (WGS) entry which is preliminary data.</text>
</comment>
<sequence length="1145" mass="123698">MGAWEEIRDLVDAGNGDGLVDRLAGLDDGERKLVAGELRGHIPVALSRAEARMRERWEEERRRGSGHYWGMREPDPREDWADLMLLAGAGTLSSVTATASWLTRRDLLTRRSLFRPSTDVDPAPLVRILARRPPEWQAELAVRLAARLRGPRDPGIPLALAMLRHTGAEPPPHDPLVVAWVSAGVGPDPDPLLPVLLPRIFEADGVGRVLLNERFHPISPWLRVVRDQARAGADAREAVLDGCVRRFLRGGTPQDLRFFTRVHELLEPTAAEVEARARDYLRLLPAAPGTVAALALLHLRRVHVDDPGDVAEAIEGLVFRAEAKLVRAGLVWLDQTVRQAPERADELAPALVTALRHESHEIRDRAVRLTLKLAGHLTPLGAERIREALPGLATAEGERLAAVFGGAAADPEPVPPFVPPPLPEPPAARAFAPTPATPDAMRRVGRTTWAWQDAERWLAGFVRHAGQNRDALRTMLDAAYGGAYLDLFAMPTWSNADHWREAMARELLTPGVDPGPPAEAPTPYRVMGAPAVAVHFTNRAEPTLRHENAADRTNTEHDSFATQTGLAFQSGEADDQEAGNWGVFPARLGPGHVHKATGDQEDTERAGSSAWAGPGDEEDGEHRVFSMRADGYEVIAPQVDGGHRYLGIADVDFALWSGGRGTRPVREAPRDRLPRPERISPPHLFILRRHAEILDALKADTLPPVLLATPTLSTGALDPDVLVARLEECEAAHVTPLPADLQQALLRLPRGVHTEAASRAARLTSGAGRTAARWLAGDGLPDPETGVRWGYSEGMTEYDANEHPPGPGVQVKPAPRLKAAPSSLALADESHTDLGPVESRTDVALADESRTALELVDDSRTDVDLVDKSGTDLQSVDASRTEVALVDESRTALELVDESRTGVALVDESGTDLGLVDESGTEVALVGESLAGLDLIDELLSEPRKRAWEDHGGHMDWWPAILPSHREVVAVNLLPHLLERGDRPGAHAGHAALLAEADGPAGSATALVMAYFLARKESANGVAVFLAMAARGELPAAEVGVQLGLLVRWAHSAQRHVVDALATAADRGAHLEVWPVLRTLVPALLPSVGEQPRAGLAKLLELATTVAERTDARGEIPEVATIAARRSTSAFVHESRRLHETLTRP</sequence>
<evidence type="ECO:0000313" key="3">
    <source>
        <dbReference type="EMBL" id="MFC4585373.1"/>
    </source>
</evidence>
<name>A0ABV9E966_9ACTN</name>
<dbReference type="InterPro" id="IPR056726">
    <property type="entry name" value="DUF7824"/>
</dbReference>